<dbReference type="GO" id="GO:0016020">
    <property type="term" value="C:membrane"/>
    <property type="evidence" value="ECO:0007669"/>
    <property type="project" value="UniProtKB-SubCell"/>
</dbReference>
<feature type="region of interest" description="Disordered" evidence="6">
    <location>
        <begin position="1"/>
        <end position="24"/>
    </location>
</feature>
<dbReference type="InterPro" id="IPR011701">
    <property type="entry name" value="MFS"/>
</dbReference>
<feature type="transmembrane region" description="Helical" evidence="7">
    <location>
        <begin position="339"/>
        <end position="360"/>
    </location>
</feature>
<feature type="transmembrane region" description="Helical" evidence="7">
    <location>
        <begin position="109"/>
        <end position="128"/>
    </location>
</feature>
<dbReference type="PROSITE" id="PS50850">
    <property type="entry name" value="MFS"/>
    <property type="match status" value="1"/>
</dbReference>
<comment type="caution">
    <text evidence="9">The sequence shown here is derived from an EMBL/GenBank/DDBJ whole genome shotgun (WGS) entry which is preliminary data.</text>
</comment>
<keyword evidence="4 7" id="KW-0472">Membrane</keyword>
<feature type="compositionally biased region" description="Polar residues" evidence="6">
    <location>
        <begin position="1"/>
        <end position="11"/>
    </location>
</feature>
<dbReference type="OrthoDB" id="413079at2759"/>
<reference evidence="9" key="1">
    <citation type="journal article" date="2021" name="Nat. Commun.">
        <title>Genetic determinants of endophytism in the Arabidopsis root mycobiome.</title>
        <authorList>
            <person name="Mesny F."/>
            <person name="Miyauchi S."/>
            <person name="Thiergart T."/>
            <person name="Pickel B."/>
            <person name="Atanasova L."/>
            <person name="Karlsson M."/>
            <person name="Huettel B."/>
            <person name="Barry K.W."/>
            <person name="Haridas S."/>
            <person name="Chen C."/>
            <person name="Bauer D."/>
            <person name="Andreopoulos W."/>
            <person name="Pangilinan J."/>
            <person name="LaButti K."/>
            <person name="Riley R."/>
            <person name="Lipzen A."/>
            <person name="Clum A."/>
            <person name="Drula E."/>
            <person name="Henrissat B."/>
            <person name="Kohler A."/>
            <person name="Grigoriev I.V."/>
            <person name="Martin F.M."/>
            <person name="Hacquard S."/>
        </authorList>
    </citation>
    <scope>NUCLEOTIDE SEQUENCE</scope>
    <source>
        <strain evidence="9">MPI-CAGE-AT-0023</strain>
    </source>
</reference>
<dbReference type="GeneID" id="70220683"/>
<feature type="domain" description="Major facilitator superfamily (MFS) profile" evidence="8">
    <location>
        <begin position="48"/>
        <end position="425"/>
    </location>
</feature>
<dbReference type="InterPro" id="IPR020846">
    <property type="entry name" value="MFS_dom"/>
</dbReference>
<dbReference type="RefSeq" id="XP_046043926.1">
    <property type="nucleotide sequence ID" value="XM_046190729.1"/>
</dbReference>
<dbReference type="GO" id="GO:0022857">
    <property type="term" value="F:transmembrane transporter activity"/>
    <property type="evidence" value="ECO:0007669"/>
    <property type="project" value="InterPro"/>
</dbReference>
<feature type="transmembrane region" description="Helical" evidence="7">
    <location>
        <begin position="134"/>
        <end position="152"/>
    </location>
</feature>
<evidence type="ECO:0000313" key="9">
    <source>
        <dbReference type="EMBL" id="KAH7232266.1"/>
    </source>
</evidence>
<dbReference type="Gene3D" id="1.20.1250.20">
    <property type="entry name" value="MFS general substrate transporter like domains"/>
    <property type="match status" value="1"/>
</dbReference>
<keyword evidence="2 7" id="KW-0812">Transmembrane</keyword>
<evidence type="ECO:0000256" key="4">
    <source>
        <dbReference type="ARBA" id="ARBA00023136"/>
    </source>
</evidence>
<feature type="transmembrane region" description="Helical" evidence="7">
    <location>
        <begin position="50"/>
        <end position="73"/>
    </location>
</feature>
<evidence type="ECO:0000256" key="1">
    <source>
        <dbReference type="ARBA" id="ARBA00004141"/>
    </source>
</evidence>
<evidence type="ECO:0000256" key="2">
    <source>
        <dbReference type="ARBA" id="ARBA00022692"/>
    </source>
</evidence>
<proteinExistence type="predicted"/>
<feature type="transmembrane region" description="Helical" evidence="7">
    <location>
        <begin position="197"/>
        <end position="220"/>
    </location>
</feature>
<evidence type="ECO:0000313" key="10">
    <source>
        <dbReference type="Proteomes" id="UP000720189"/>
    </source>
</evidence>
<keyword evidence="10" id="KW-1185">Reference proteome</keyword>
<feature type="transmembrane region" description="Helical" evidence="7">
    <location>
        <begin position="372"/>
        <end position="395"/>
    </location>
</feature>
<dbReference type="PANTHER" id="PTHR23514">
    <property type="entry name" value="BYPASS OF STOP CODON PROTEIN 6"/>
    <property type="match status" value="1"/>
</dbReference>
<feature type="transmembrane region" description="Helical" evidence="7">
    <location>
        <begin position="79"/>
        <end position="97"/>
    </location>
</feature>
<gene>
    <name evidence="9" type="ORF">BKA55DRAFT_544604</name>
</gene>
<accession>A0A9P9G4J3</accession>
<dbReference type="InterPro" id="IPR051788">
    <property type="entry name" value="MFS_Transporter"/>
</dbReference>
<sequence length="427" mass="45767">MASNQGIQSARSPALGNARDVDPDLHAEPTEETALLSTNEARDNDTAKIVAVNAAMLLAGMNDAATGALIPYIQSGYNVGLLSVAILYLINFSGWLLAAFTNVHVTSRLGMGGTLVIGACLQCFAYALNFWKPPFPIFGASFFFSGLGVAYLDAQANTFVAHMSSSHRWLGVLHAIYGLGALLSPTAATIFGTKTPYWHHFYLLMVFLTVINIAVVSWSFRDSLFKPSEASDLEASGQLKTALSQKSVWMLSIFFFLYVGAEVTSGGWVIEFLIAVRNSPPDIAGYVASAYWGGLMLGRILLADITHKLGDRLMVFIYILIALGLQLIFWFVPNVIVDSIAVSLLGFFIAPFFPVGLTVLTKLLPRDLHVAAIGFTATVGQAGSAAFPFLTGAIASKAGVIVLQPIMVALLAGMFACWGLVPRVKRG</sequence>
<evidence type="ECO:0000256" key="3">
    <source>
        <dbReference type="ARBA" id="ARBA00022989"/>
    </source>
</evidence>
<keyword evidence="5" id="KW-0325">Glycoprotein</keyword>
<evidence type="ECO:0000256" key="5">
    <source>
        <dbReference type="ARBA" id="ARBA00023180"/>
    </source>
</evidence>
<dbReference type="AlphaFoldDB" id="A0A9P9G4J3"/>
<evidence type="ECO:0000259" key="8">
    <source>
        <dbReference type="PROSITE" id="PS50850"/>
    </source>
</evidence>
<dbReference type="Pfam" id="PF07690">
    <property type="entry name" value="MFS_1"/>
    <property type="match status" value="1"/>
</dbReference>
<feature type="transmembrane region" description="Helical" evidence="7">
    <location>
        <begin position="314"/>
        <end position="333"/>
    </location>
</feature>
<dbReference type="FunFam" id="1.20.1250.20:FF:000286">
    <property type="entry name" value="MFS efflux transporter"/>
    <property type="match status" value="1"/>
</dbReference>
<comment type="subcellular location">
    <subcellularLocation>
        <location evidence="1">Membrane</location>
        <topology evidence="1">Multi-pass membrane protein</topology>
    </subcellularLocation>
</comment>
<dbReference type="Proteomes" id="UP000720189">
    <property type="component" value="Unassembled WGS sequence"/>
</dbReference>
<evidence type="ECO:0000256" key="6">
    <source>
        <dbReference type="SAM" id="MobiDB-lite"/>
    </source>
</evidence>
<dbReference type="InterPro" id="IPR036259">
    <property type="entry name" value="MFS_trans_sf"/>
</dbReference>
<keyword evidence="3 7" id="KW-1133">Transmembrane helix</keyword>
<name>A0A9P9G4J3_FUSRE</name>
<dbReference type="PANTHER" id="PTHR23514:SF15">
    <property type="entry name" value="TRANSPORTER, PUTATIVE (AFU_ORTHOLOGUE AFUA_8G05090)-RELATED"/>
    <property type="match status" value="1"/>
</dbReference>
<feature type="transmembrane region" description="Helical" evidence="7">
    <location>
        <begin position="283"/>
        <end position="302"/>
    </location>
</feature>
<feature type="transmembrane region" description="Helical" evidence="7">
    <location>
        <begin position="172"/>
        <end position="191"/>
    </location>
</feature>
<dbReference type="EMBL" id="JAGMUX010000019">
    <property type="protein sequence ID" value="KAH7232266.1"/>
    <property type="molecule type" value="Genomic_DNA"/>
</dbReference>
<organism evidence="9 10">
    <name type="scientific">Fusarium redolens</name>
    <dbReference type="NCBI Taxonomy" id="48865"/>
    <lineage>
        <taxon>Eukaryota</taxon>
        <taxon>Fungi</taxon>
        <taxon>Dikarya</taxon>
        <taxon>Ascomycota</taxon>
        <taxon>Pezizomycotina</taxon>
        <taxon>Sordariomycetes</taxon>
        <taxon>Hypocreomycetidae</taxon>
        <taxon>Hypocreales</taxon>
        <taxon>Nectriaceae</taxon>
        <taxon>Fusarium</taxon>
        <taxon>Fusarium redolens species complex</taxon>
    </lineage>
</organism>
<dbReference type="SUPFAM" id="SSF103473">
    <property type="entry name" value="MFS general substrate transporter"/>
    <property type="match status" value="1"/>
</dbReference>
<feature type="transmembrane region" description="Helical" evidence="7">
    <location>
        <begin position="401"/>
        <end position="421"/>
    </location>
</feature>
<protein>
    <submittedName>
        <fullName evidence="9">Major facilitator superfamily domain-containing protein</fullName>
    </submittedName>
</protein>
<feature type="transmembrane region" description="Helical" evidence="7">
    <location>
        <begin position="248"/>
        <end position="271"/>
    </location>
</feature>
<evidence type="ECO:0000256" key="7">
    <source>
        <dbReference type="SAM" id="Phobius"/>
    </source>
</evidence>